<feature type="region of interest" description="Disordered" evidence="10">
    <location>
        <begin position="211"/>
        <end position="242"/>
    </location>
</feature>
<comment type="similarity">
    <text evidence="2">Belongs to the CEP162 family.</text>
</comment>
<keyword evidence="6" id="KW-0970">Cilium biogenesis/degradation</keyword>
<evidence type="ECO:0000313" key="12">
    <source>
        <dbReference type="Proteomes" id="UP000291343"/>
    </source>
</evidence>
<organism evidence="11 12">
    <name type="scientific">Laodelphax striatellus</name>
    <name type="common">Small brown planthopper</name>
    <name type="synonym">Delphax striatella</name>
    <dbReference type="NCBI Taxonomy" id="195883"/>
    <lineage>
        <taxon>Eukaryota</taxon>
        <taxon>Metazoa</taxon>
        <taxon>Ecdysozoa</taxon>
        <taxon>Arthropoda</taxon>
        <taxon>Hexapoda</taxon>
        <taxon>Insecta</taxon>
        <taxon>Pterygota</taxon>
        <taxon>Neoptera</taxon>
        <taxon>Paraneoptera</taxon>
        <taxon>Hemiptera</taxon>
        <taxon>Auchenorrhyncha</taxon>
        <taxon>Fulgoroidea</taxon>
        <taxon>Delphacidae</taxon>
        <taxon>Criomorphinae</taxon>
        <taxon>Laodelphax</taxon>
    </lineage>
</organism>
<feature type="compositionally biased region" description="Basic and acidic residues" evidence="10">
    <location>
        <begin position="777"/>
        <end position="798"/>
    </location>
</feature>
<dbReference type="PANTHER" id="PTHR34031">
    <property type="entry name" value="CENTROSOMAL PROTEIN OF 162 KDA"/>
    <property type="match status" value="1"/>
</dbReference>
<feature type="compositionally biased region" description="Low complexity" evidence="10">
    <location>
        <begin position="722"/>
        <end position="743"/>
    </location>
</feature>
<name>A0A482XDG9_LAOST</name>
<proteinExistence type="inferred from homology"/>
<reference evidence="11 12" key="1">
    <citation type="journal article" date="2017" name="Gigascience">
        <title>Genome sequence of the small brown planthopper, Laodelphax striatellus.</title>
        <authorList>
            <person name="Zhu J."/>
            <person name="Jiang F."/>
            <person name="Wang X."/>
            <person name="Yang P."/>
            <person name="Bao Y."/>
            <person name="Zhao W."/>
            <person name="Wang W."/>
            <person name="Lu H."/>
            <person name="Wang Q."/>
            <person name="Cui N."/>
            <person name="Li J."/>
            <person name="Chen X."/>
            <person name="Luo L."/>
            <person name="Yu J."/>
            <person name="Kang L."/>
            <person name="Cui F."/>
        </authorList>
    </citation>
    <scope>NUCLEOTIDE SEQUENCE [LARGE SCALE GENOMIC DNA]</scope>
    <source>
        <strain evidence="11">Lst14</strain>
    </source>
</reference>
<sequence length="1042" mass="118613">MDSNRSSDASSSIAEFLEKEKICQDSHKQTQIVGTNSHIDSVEPAQDKKNCSTSSDEEIGSLLCQMKELLSPVDLDYLDAHEGRSIEELLKEARELMQTSPLYNHFENKSICTEVLHESIGSTKKEGNVPETQNLMKDVACDDGKINKLMKEMADLASSTSTILENSIDQPVVYAQEEMKTSLHCPSAPFHPLSVTISKPPVEFIPIESVDSTNHNEGNRSPQRNLMNGHLNNSTPTSEFSDFEERPDLQNELSNENRRLVTSTDKTFKPIQDSNIEVSESKLDVPSKKLLKINTEALSLADLEVPEKAAPNNSSRLSPPKHLRLNMRNGVEIGATDSNLEEVSGSTKKMSEFDMERIQEAYTEEIKRLNLTIELLQLKLAKYEAENRPDCAGDREGDDISVAKDSDGLDRLKAEIHTQERLIAGYQKENQRLFKEITAAKEQWKKEKERLEEGIRSASSKKMRNTQALEEQLKDAKETIVRYRIELDRYKAENEELEDECQQLRETITVLETEANDYRRQIDGLTSQQTHHATPNADFALTQQLTEAQQLLFNKESQLKELDSELKSLRSAPESSKKETELYAEINSLKMTVSQLQSSLTLERAQNKVLNKDKTVLVRENSDLKRQVKEVEGIIKQRNKSDSSMASIVGGENRLKEMEDLLVTRQAAIVSMQEQLEEMEEKYEKHLTELERKMAALSAENKTLRERKNESTTKDSSGCVQSPSNSKKCSSSSSRCAPPSASCNAATTAKEDAHLLATIRGMKLELSSKEKEMMKLSRELEDARKTNKRLQREREKQLKTASPVKPSSEMSLKSDKSTTANVELPNSSIGRGYNPNLYQEEIEAAALINMENKSLREEIRRLGKDILALNNKRLQDLVSLQSEHEQEVQRLINDYTNRHSQTAVAELQGQIYTQQMVINHLKEQLKQLTLLQEENAMLKLERDHLEKALMGANKRVQELATPEACQYRNLLEKFENLERRHEVREQKLQSIVRDLLANNNSEPVPCGTVCRNKLLDKNREICYYRVEMDKILEALREFKRTK</sequence>
<evidence type="ECO:0000256" key="5">
    <source>
        <dbReference type="ARBA" id="ARBA00022701"/>
    </source>
</evidence>
<comment type="caution">
    <text evidence="11">The sequence shown here is derived from an EMBL/GenBank/DDBJ whole genome shotgun (WGS) entry which is preliminary data.</text>
</comment>
<evidence type="ECO:0000256" key="8">
    <source>
        <dbReference type="ARBA" id="ARBA00023212"/>
    </source>
</evidence>
<dbReference type="Proteomes" id="UP000291343">
    <property type="component" value="Unassembled WGS sequence"/>
</dbReference>
<comment type="subcellular location">
    <subcellularLocation>
        <location evidence="1">Cytoplasm</location>
        <location evidence="1">Cytoskeleton</location>
        <location evidence="1">Microtubule organizing center</location>
        <location evidence="1">Centrosome</location>
        <location evidence="1">Centriole</location>
    </subcellularLocation>
</comment>
<keyword evidence="12" id="KW-1185">Reference proteome</keyword>
<dbReference type="GO" id="GO:0005879">
    <property type="term" value="C:axonemal microtubule"/>
    <property type="evidence" value="ECO:0007669"/>
    <property type="project" value="TreeGrafter"/>
</dbReference>
<feature type="region of interest" description="Disordered" evidence="10">
    <location>
        <begin position="27"/>
        <end position="53"/>
    </location>
</feature>
<dbReference type="PANTHER" id="PTHR34031:SF1">
    <property type="entry name" value="CENTROSOMAL PROTEIN OF 162 KDA"/>
    <property type="match status" value="1"/>
</dbReference>
<feature type="compositionally biased region" description="Polar residues" evidence="10">
    <location>
        <begin position="817"/>
        <end position="827"/>
    </location>
</feature>
<keyword evidence="4" id="KW-0963">Cytoplasm</keyword>
<feature type="coiled-coil region" evidence="9">
    <location>
        <begin position="852"/>
        <end position="894"/>
    </location>
</feature>
<evidence type="ECO:0000313" key="11">
    <source>
        <dbReference type="EMBL" id="RZF43361.1"/>
    </source>
</evidence>
<feature type="region of interest" description="Disordered" evidence="10">
    <location>
        <begin position="702"/>
        <end position="743"/>
    </location>
</feature>
<dbReference type="SMR" id="A0A482XDG9"/>
<dbReference type="InterPro" id="IPR038774">
    <property type="entry name" value="CEP162-like"/>
</dbReference>
<keyword evidence="7 9" id="KW-0175">Coiled coil</keyword>
<feature type="region of interest" description="Disordered" evidence="10">
    <location>
        <begin position="777"/>
        <end position="827"/>
    </location>
</feature>
<evidence type="ECO:0000256" key="7">
    <source>
        <dbReference type="ARBA" id="ARBA00023054"/>
    </source>
</evidence>
<dbReference type="EMBL" id="QKKF02012754">
    <property type="protein sequence ID" value="RZF43361.1"/>
    <property type="molecule type" value="Genomic_DNA"/>
</dbReference>
<keyword evidence="8" id="KW-0206">Cytoskeleton</keyword>
<protein>
    <recommendedName>
        <fullName evidence="3">Centrosomal protein of 162 kDa</fullName>
    </recommendedName>
</protein>
<evidence type="ECO:0000256" key="9">
    <source>
        <dbReference type="SAM" id="Coils"/>
    </source>
</evidence>
<evidence type="ECO:0000256" key="10">
    <source>
        <dbReference type="SAM" id="MobiDB-lite"/>
    </source>
</evidence>
<feature type="compositionally biased region" description="Basic and acidic residues" evidence="10">
    <location>
        <begin position="702"/>
        <end position="713"/>
    </location>
</feature>
<evidence type="ECO:0000256" key="6">
    <source>
        <dbReference type="ARBA" id="ARBA00022794"/>
    </source>
</evidence>
<feature type="coiled-coil region" evidence="9">
    <location>
        <begin position="921"/>
        <end position="987"/>
    </location>
</feature>
<evidence type="ECO:0000256" key="2">
    <source>
        <dbReference type="ARBA" id="ARBA00009485"/>
    </source>
</evidence>
<dbReference type="GO" id="GO:0060271">
    <property type="term" value="P:cilium assembly"/>
    <property type="evidence" value="ECO:0007669"/>
    <property type="project" value="TreeGrafter"/>
</dbReference>
<evidence type="ECO:0000256" key="4">
    <source>
        <dbReference type="ARBA" id="ARBA00022490"/>
    </source>
</evidence>
<feature type="compositionally biased region" description="Polar residues" evidence="10">
    <location>
        <begin position="29"/>
        <end position="39"/>
    </location>
</feature>
<evidence type="ECO:0000256" key="3">
    <source>
        <dbReference type="ARBA" id="ARBA00021406"/>
    </source>
</evidence>
<evidence type="ECO:0000256" key="1">
    <source>
        <dbReference type="ARBA" id="ARBA00004114"/>
    </source>
</evidence>
<dbReference type="GO" id="GO:0005814">
    <property type="term" value="C:centriole"/>
    <property type="evidence" value="ECO:0007669"/>
    <property type="project" value="UniProtKB-SubCell"/>
</dbReference>
<feature type="compositionally biased region" description="Polar residues" evidence="10">
    <location>
        <begin position="211"/>
        <end position="240"/>
    </location>
</feature>
<gene>
    <name evidence="11" type="ORF">LSTR_LSTR001622</name>
</gene>
<accession>A0A482XDG9</accession>
<feature type="coiled-coil region" evidence="9">
    <location>
        <begin position="359"/>
        <end position="572"/>
    </location>
</feature>
<dbReference type="InParanoid" id="A0A482XDG9"/>
<dbReference type="OrthoDB" id="2157184at2759"/>
<keyword evidence="5" id="KW-0493">Microtubule</keyword>
<dbReference type="AlphaFoldDB" id="A0A482XDG9"/>